<keyword evidence="2" id="KW-0812">Transmembrane</keyword>
<keyword evidence="2" id="KW-1133">Transmembrane helix</keyword>
<sequence>MTSGTEYAKQTPVRTLVPHPSHSSRGFGRSQRRGWASSSLTTGRRWDEIRWPGSDKVQPTSFPTAWEWSRSLFSCWWMCILGGLFFLALSTECPVRIMKMEAFGRFIKHHFRTCQVVDPQPRSTPMDLEDCGSKKPQQRFKPHQRNRRHMPEDFSCMRDAK</sequence>
<dbReference type="EMBL" id="JH717843">
    <property type="protein sequence ID" value="EWY90534.1"/>
    <property type="molecule type" value="Genomic_DNA"/>
</dbReference>
<evidence type="ECO:0000313" key="3">
    <source>
        <dbReference type="EMBL" id="EWY90534.1"/>
    </source>
</evidence>
<organism evidence="3 4">
    <name type="scientific">Fusarium oxysporum NRRL 32931</name>
    <dbReference type="NCBI Taxonomy" id="660029"/>
    <lineage>
        <taxon>Eukaryota</taxon>
        <taxon>Fungi</taxon>
        <taxon>Dikarya</taxon>
        <taxon>Ascomycota</taxon>
        <taxon>Pezizomycotina</taxon>
        <taxon>Sordariomycetes</taxon>
        <taxon>Hypocreomycetidae</taxon>
        <taxon>Hypocreales</taxon>
        <taxon>Nectriaceae</taxon>
        <taxon>Fusarium</taxon>
        <taxon>Fusarium oxysporum species complex</taxon>
    </lineage>
</organism>
<keyword evidence="2" id="KW-0472">Membrane</keyword>
<proteinExistence type="predicted"/>
<feature type="transmembrane region" description="Helical" evidence="2">
    <location>
        <begin position="71"/>
        <end position="90"/>
    </location>
</feature>
<evidence type="ECO:0000313" key="4">
    <source>
        <dbReference type="Proteomes" id="UP000030753"/>
    </source>
</evidence>
<accession>W9ICE5</accession>
<name>W9ICE5_FUSOX</name>
<evidence type="ECO:0000256" key="2">
    <source>
        <dbReference type="SAM" id="Phobius"/>
    </source>
</evidence>
<feature type="compositionally biased region" description="Basic and acidic residues" evidence="1">
    <location>
        <begin position="149"/>
        <end position="161"/>
    </location>
</feature>
<reference evidence="3 4" key="1">
    <citation type="submission" date="2011-06" db="EMBL/GenBank/DDBJ databases">
        <title>The Genome Sequence of Fusarium oxysporum FOSC 3-a.</title>
        <authorList>
            <consortium name="The Broad Institute Genome Sequencing Platform"/>
            <person name="Ma L.-J."/>
            <person name="Gale L.R."/>
            <person name="Schwartz D.C."/>
            <person name="Zhou S."/>
            <person name="Corby-Kistler H."/>
            <person name="Young S.K."/>
            <person name="Zeng Q."/>
            <person name="Gargeya S."/>
            <person name="Fitzgerald M."/>
            <person name="Haas B."/>
            <person name="Abouelleil A."/>
            <person name="Alvarado L."/>
            <person name="Arachchi H.M."/>
            <person name="Berlin A."/>
            <person name="Brown A."/>
            <person name="Chapman S.B."/>
            <person name="Chen Z."/>
            <person name="Dunbar C."/>
            <person name="Freedman E."/>
            <person name="Gearin G."/>
            <person name="Gellesch M."/>
            <person name="Goldberg J."/>
            <person name="Griggs A."/>
            <person name="Gujja S."/>
            <person name="Heiman D."/>
            <person name="Howarth C."/>
            <person name="Larson L."/>
            <person name="Lui A."/>
            <person name="MacDonald P.J.P."/>
            <person name="Mehta T."/>
            <person name="Montmayeur A."/>
            <person name="Murphy C."/>
            <person name="Neiman D."/>
            <person name="Pearson M."/>
            <person name="Priest M."/>
            <person name="Roberts A."/>
            <person name="Saif S."/>
            <person name="Shea T."/>
            <person name="Shenoy N."/>
            <person name="Sisk P."/>
            <person name="Stolte C."/>
            <person name="Sykes S."/>
            <person name="Wortman J."/>
            <person name="Nusbaum C."/>
            <person name="Birren B."/>
        </authorList>
    </citation>
    <scope>NUCLEOTIDE SEQUENCE [LARGE SCALE GENOMIC DNA]</scope>
    <source>
        <strain evidence="4">FOSC 3-a</strain>
    </source>
</reference>
<dbReference type="AlphaFoldDB" id="W9ICE5"/>
<feature type="compositionally biased region" description="Basic residues" evidence="1">
    <location>
        <begin position="136"/>
        <end position="148"/>
    </location>
</feature>
<gene>
    <name evidence="3" type="ORF">FOYG_08020</name>
</gene>
<protein>
    <submittedName>
        <fullName evidence="3">Uncharacterized protein</fullName>
    </submittedName>
</protein>
<feature type="region of interest" description="Disordered" evidence="1">
    <location>
        <begin position="121"/>
        <end position="161"/>
    </location>
</feature>
<feature type="region of interest" description="Disordered" evidence="1">
    <location>
        <begin position="16"/>
        <end position="39"/>
    </location>
</feature>
<dbReference type="HOGENOM" id="CLU_1643757_0_0_1"/>
<dbReference type="Proteomes" id="UP000030753">
    <property type="component" value="Unassembled WGS sequence"/>
</dbReference>
<evidence type="ECO:0000256" key="1">
    <source>
        <dbReference type="SAM" id="MobiDB-lite"/>
    </source>
</evidence>